<evidence type="ECO:0000256" key="10">
    <source>
        <dbReference type="ARBA" id="ARBA00023033"/>
    </source>
</evidence>
<evidence type="ECO:0000256" key="5">
    <source>
        <dbReference type="ARBA" id="ARBA00016406"/>
    </source>
</evidence>
<comment type="similarity">
    <text evidence="3">Belongs to the lysine N(6)-hydroxylase/L-ornithine N(5)-oxygenase family.</text>
</comment>
<evidence type="ECO:0000256" key="3">
    <source>
        <dbReference type="ARBA" id="ARBA00007588"/>
    </source>
</evidence>
<sequence length="441" mass="48552">MSLVMSEGTLPPGIAGSEGEGDEPLDVVGVGFGPSNLGLAIAIEEHNAASPRPVRAEFVEAKERFGWHTGMLLPGTTMQISFLKDLATQRNARSRYSFVNYLAERNRLTEFINHQTFFPTRLEFHDYLFWAAESVSALVRYGTKAVAVRDTGRWLEVETAGPDGPAVLRTRNVVLAGGLTPRLPSGVEPSVRQFHNHRLLDHLDELPELRHQRFVVLGAGQSAAEVTEYLHDRFGAAEVHGVFARYGYSPADDSPFANRVFDPAAVDDFFAADPAVRRQLLDYHRSTNYSCVDLPLIQSLYQREYAELVSGERRLFLHGASSVSAVKEEPDGVRVEIVHNPTRTVTALDCDAVVYATGFDPMPLRGLLADVCDPDQLDDEPHVTRDYRLQASERLSGGIYLQGGTEHTHGLSSSLLSNIAVRSAEILESITDSLLPARDSA</sequence>
<keyword evidence="6" id="KW-0285">Flavoprotein</keyword>
<comment type="caution">
    <text evidence="17">The sequence shown here is derived from an EMBL/GenBank/DDBJ whole genome shotgun (WGS) entry which is preliminary data.</text>
</comment>
<evidence type="ECO:0000256" key="11">
    <source>
        <dbReference type="ARBA" id="ARBA00029939"/>
    </source>
</evidence>
<proteinExistence type="inferred from homology"/>
<dbReference type="EMBL" id="VFPH01000002">
    <property type="protein sequence ID" value="TQM36665.1"/>
    <property type="molecule type" value="Genomic_DNA"/>
</dbReference>
<evidence type="ECO:0000256" key="4">
    <source>
        <dbReference type="ARBA" id="ARBA00013076"/>
    </source>
</evidence>
<evidence type="ECO:0000313" key="17">
    <source>
        <dbReference type="EMBL" id="TQM36665.1"/>
    </source>
</evidence>
<comment type="catalytic activity">
    <reaction evidence="15">
        <text>L-lysine + NADPH + O2 = N(6)-hydroxy-L-lysine + NADP(+) + H2O</text>
        <dbReference type="Rhea" id="RHEA:23228"/>
        <dbReference type="ChEBI" id="CHEBI:15377"/>
        <dbReference type="ChEBI" id="CHEBI:15379"/>
        <dbReference type="ChEBI" id="CHEBI:32551"/>
        <dbReference type="ChEBI" id="CHEBI:57783"/>
        <dbReference type="ChEBI" id="CHEBI:57820"/>
        <dbReference type="ChEBI" id="CHEBI:58349"/>
        <dbReference type="EC" id="1.14.13.59"/>
    </reaction>
</comment>
<dbReference type="PANTHER" id="PTHR42802">
    <property type="entry name" value="MONOOXYGENASE"/>
    <property type="match status" value="1"/>
</dbReference>
<keyword evidence="10" id="KW-0503">Monooxygenase</keyword>
<dbReference type="EC" id="1.14.13.59" evidence="4"/>
<comment type="pathway">
    <text evidence="2">Siderophore biosynthesis.</text>
</comment>
<evidence type="ECO:0000256" key="13">
    <source>
        <dbReference type="ARBA" id="ARBA00032493"/>
    </source>
</evidence>
<dbReference type="InterPro" id="IPR036188">
    <property type="entry name" value="FAD/NAD-bd_sf"/>
</dbReference>
<dbReference type="PANTHER" id="PTHR42802:SF1">
    <property type="entry name" value="L-ORNITHINE N(5)-MONOOXYGENASE"/>
    <property type="match status" value="1"/>
</dbReference>
<dbReference type="Proteomes" id="UP000319818">
    <property type="component" value="Unassembled WGS sequence"/>
</dbReference>
<evidence type="ECO:0000256" key="16">
    <source>
        <dbReference type="SAM" id="MobiDB-lite"/>
    </source>
</evidence>
<name>A0A543FS51_9PSEU</name>
<evidence type="ECO:0000256" key="6">
    <source>
        <dbReference type="ARBA" id="ARBA00022630"/>
    </source>
</evidence>
<accession>A0A543FS51</accession>
<dbReference type="InterPro" id="IPR025700">
    <property type="entry name" value="Lys/Orn_oxygenase"/>
</dbReference>
<dbReference type="OrthoDB" id="7527071at2"/>
<dbReference type="Pfam" id="PF13434">
    <property type="entry name" value="Lys_Orn_oxgnase"/>
    <property type="match status" value="1"/>
</dbReference>
<comment type="cofactor">
    <cofactor evidence="1">
        <name>FAD</name>
        <dbReference type="ChEBI" id="CHEBI:57692"/>
    </cofactor>
</comment>
<feature type="region of interest" description="Disordered" evidence="16">
    <location>
        <begin position="1"/>
        <end position="20"/>
    </location>
</feature>
<dbReference type="AlphaFoldDB" id="A0A543FS51"/>
<protein>
    <recommendedName>
        <fullName evidence="5">L-lysine N6-monooxygenase MbtG</fullName>
        <ecNumber evidence="4">1.14.13.59</ecNumber>
    </recommendedName>
    <alternativeName>
        <fullName evidence="14">Lysine 6-N-hydroxylase</fullName>
    </alternativeName>
    <alternativeName>
        <fullName evidence="13">Lysine N6-hydroxylase</fullName>
    </alternativeName>
    <alternativeName>
        <fullName evidence="11">Lysine-N-oxygenase</fullName>
    </alternativeName>
    <alternativeName>
        <fullName evidence="12">Mycobactin synthase protein G</fullName>
    </alternativeName>
</protein>
<evidence type="ECO:0000256" key="7">
    <source>
        <dbReference type="ARBA" id="ARBA00022827"/>
    </source>
</evidence>
<keyword evidence="7" id="KW-0274">FAD</keyword>
<evidence type="ECO:0000256" key="15">
    <source>
        <dbReference type="ARBA" id="ARBA00048407"/>
    </source>
</evidence>
<reference evidence="17 18" key="1">
    <citation type="submission" date="2019-06" db="EMBL/GenBank/DDBJ databases">
        <title>Sequencing the genomes of 1000 actinobacteria strains.</title>
        <authorList>
            <person name="Klenk H.-P."/>
        </authorList>
    </citation>
    <scope>NUCLEOTIDE SEQUENCE [LARGE SCALE GENOMIC DNA]</scope>
    <source>
        <strain evidence="17 18">DSM 45511</strain>
    </source>
</reference>
<gene>
    <name evidence="17" type="ORF">FB388_3850</name>
</gene>
<evidence type="ECO:0000256" key="12">
    <source>
        <dbReference type="ARBA" id="ARBA00031158"/>
    </source>
</evidence>
<dbReference type="Gene3D" id="3.50.50.60">
    <property type="entry name" value="FAD/NAD(P)-binding domain"/>
    <property type="match status" value="1"/>
</dbReference>
<evidence type="ECO:0000256" key="2">
    <source>
        <dbReference type="ARBA" id="ARBA00004924"/>
    </source>
</evidence>
<organism evidence="17 18">
    <name type="scientific">Pseudonocardia cypriaca</name>
    <dbReference type="NCBI Taxonomy" id="882449"/>
    <lineage>
        <taxon>Bacteria</taxon>
        <taxon>Bacillati</taxon>
        <taxon>Actinomycetota</taxon>
        <taxon>Actinomycetes</taxon>
        <taxon>Pseudonocardiales</taxon>
        <taxon>Pseudonocardiaceae</taxon>
        <taxon>Pseudonocardia</taxon>
    </lineage>
</organism>
<dbReference type="GO" id="GO:0047091">
    <property type="term" value="F:L-lysine 6-monooxygenase (NADPH) activity"/>
    <property type="evidence" value="ECO:0007669"/>
    <property type="project" value="UniProtKB-EC"/>
</dbReference>
<evidence type="ECO:0000256" key="1">
    <source>
        <dbReference type="ARBA" id="ARBA00001974"/>
    </source>
</evidence>
<dbReference type="SUPFAM" id="SSF51905">
    <property type="entry name" value="FAD/NAD(P)-binding domain"/>
    <property type="match status" value="2"/>
</dbReference>
<keyword evidence="18" id="KW-1185">Reference proteome</keyword>
<evidence type="ECO:0000256" key="8">
    <source>
        <dbReference type="ARBA" id="ARBA00022857"/>
    </source>
</evidence>
<keyword evidence="8" id="KW-0521">NADP</keyword>
<evidence type="ECO:0000256" key="9">
    <source>
        <dbReference type="ARBA" id="ARBA00023002"/>
    </source>
</evidence>
<keyword evidence="9" id="KW-0560">Oxidoreductase</keyword>
<evidence type="ECO:0000256" key="14">
    <source>
        <dbReference type="ARBA" id="ARBA00032738"/>
    </source>
</evidence>
<evidence type="ECO:0000313" key="18">
    <source>
        <dbReference type="Proteomes" id="UP000319818"/>
    </source>
</evidence>